<evidence type="ECO:0000256" key="2">
    <source>
        <dbReference type="ARBA" id="ARBA00022692"/>
    </source>
</evidence>
<comment type="caution">
    <text evidence="8">The sequence shown here is derived from an EMBL/GenBank/DDBJ whole genome shotgun (WGS) entry which is preliminary data.</text>
</comment>
<feature type="transmembrane region" description="Helical" evidence="5">
    <location>
        <begin position="143"/>
        <end position="163"/>
    </location>
</feature>
<dbReference type="Gene3D" id="1.20.1250.20">
    <property type="entry name" value="MFS general substrate transporter like domains"/>
    <property type="match status" value="2"/>
</dbReference>
<dbReference type="GO" id="GO:0016020">
    <property type="term" value="C:membrane"/>
    <property type="evidence" value="ECO:0007669"/>
    <property type="project" value="UniProtKB-SubCell"/>
</dbReference>
<evidence type="ECO:0000259" key="6">
    <source>
        <dbReference type="Pfam" id="PF06813"/>
    </source>
</evidence>
<evidence type="ECO:0000256" key="5">
    <source>
        <dbReference type="SAM" id="Phobius"/>
    </source>
</evidence>
<keyword evidence="2 5" id="KW-0812">Transmembrane</keyword>
<dbReference type="InterPro" id="IPR010658">
    <property type="entry name" value="Nodulin-like"/>
</dbReference>
<keyword evidence="9" id="KW-1185">Reference proteome</keyword>
<comment type="subcellular location">
    <subcellularLocation>
        <location evidence="1">Membrane</location>
        <topology evidence="1">Multi-pass membrane protein</topology>
    </subcellularLocation>
</comment>
<dbReference type="Pfam" id="PF23262">
    <property type="entry name" value="NFD4_C"/>
    <property type="match status" value="1"/>
</dbReference>
<proteinExistence type="predicted"/>
<dbReference type="EMBL" id="JALJOR010000007">
    <property type="protein sequence ID" value="KAK9814114.1"/>
    <property type="molecule type" value="Genomic_DNA"/>
</dbReference>
<keyword evidence="4 5" id="KW-0472">Membrane</keyword>
<dbReference type="PANTHER" id="PTHR21576:SF158">
    <property type="entry name" value="RIBOSOMAL RNA-PROCESSING PROTEIN 12-LIKE CONSERVED DOMAIN-CONTAINING PROTEIN"/>
    <property type="match status" value="1"/>
</dbReference>
<feature type="transmembrane region" description="Helical" evidence="5">
    <location>
        <begin position="103"/>
        <end position="122"/>
    </location>
</feature>
<feature type="transmembrane region" description="Helical" evidence="5">
    <location>
        <begin position="77"/>
        <end position="97"/>
    </location>
</feature>
<protein>
    <recommendedName>
        <fullName evidence="10">Nodulin-like domain-containing protein</fullName>
    </recommendedName>
</protein>
<feature type="transmembrane region" description="Helical" evidence="5">
    <location>
        <begin position="45"/>
        <end position="65"/>
    </location>
</feature>
<gene>
    <name evidence="8" type="ORF">WJX72_000842</name>
</gene>
<name>A0AAW1Q104_9CHLO</name>
<reference evidence="8 9" key="1">
    <citation type="journal article" date="2024" name="Nat. Commun.">
        <title>Phylogenomics reveals the evolutionary origins of lichenization in chlorophyte algae.</title>
        <authorList>
            <person name="Puginier C."/>
            <person name="Libourel C."/>
            <person name="Otte J."/>
            <person name="Skaloud P."/>
            <person name="Haon M."/>
            <person name="Grisel S."/>
            <person name="Petersen M."/>
            <person name="Berrin J.G."/>
            <person name="Delaux P.M."/>
            <person name="Dal Grande F."/>
            <person name="Keller J."/>
        </authorList>
    </citation>
    <scope>NUCLEOTIDE SEQUENCE [LARGE SCALE GENOMIC DNA]</scope>
    <source>
        <strain evidence="8 9">SAG 2043</strain>
    </source>
</reference>
<dbReference type="InterPro" id="IPR056555">
    <property type="entry name" value="NFD4_C"/>
</dbReference>
<feature type="domain" description="Nodulin-like" evidence="6">
    <location>
        <begin position="5"/>
        <end position="257"/>
    </location>
</feature>
<dbReference type="InterPro" id="IPR036259">
    <property type="entry name" value="MFS_trans_sf"/>
</dbReference>
<organism evidence="8 9">
    <name type="scientific">[Myrmecia] bisecta</name>
    <dbReference type="NCBI Taxonomy" id="41462"/>
    <lineage>
        <taxon>Eukaryota</taxon>
        <taxon>Viridiplantae</taxon>
        <taxon>Chlorophyta</taxon>
        <taxon>core chlorophytes</taxon>
        <taxon>Trebouxiophyceae</taxon>
        <taxon>Trebouxiales</taxon>
        <taxon>Trebouxiaceae</taxon>
        <taxon>Myrmecia</taxon>
    </lineage>
</organism>
<feature type="transmembrane region" description="Helical" evidence="5">
    <location>
        <begin position="355"/>
        <end position="377"/>
    </location>
</feature>
<dbReference type="SUPFAM" id="SSF103473">
    <property type="entry name" value="MFS general substrate transporter"/>
    <property type="match status" value="1"/>
</dbReference>
<evidence type="ECO:0000313" key="8">
    <source>
        <dbReference type="EMBL" id="KAK9814114.1"/>
    </source>
</evidence>
<dbReference type="PANTHER" id="PTHR21576">
    <property type="entry name" value="UNCHARACTERIZED NODULIN-LIKE PROTEIN"/>
    <property type="match status" value="1"/>
</dbReference>
<feature type="transmembrane region" description="Helical" evidence="5">
    <location>
        <begin position="454"/>
        <end position="481"/>
    </location>
</feature>
<evidence type="ECO:0000256" key="3">
    <source>
        <dbReference type="ARBA" id="ARBA00022989"/>
    </source>
</evidence>
<feature type="transmembrane region" description="Helical" evidence="5">
    <location>
        <begin position="169"/>
        <end position="193"/>
    </location>
</feature>
<dbReference type="Proteomes" id="UP001489004">
    <property type="component" value="Unassembled WGS sequence"/>
</dbReference>
<feature type="transmembrane region" description="Helical" evidence="5">
    <location>
        <begin position="493"/>
        <end position="511"/>
    </location>
</feature>
<feature type="transmembrane region" description="Helical" evidence="5">
    <location>
        <begin position="531"/>
        <end position="554"/>
    </location>
</feature>
<evidence type="ECO:0000256" key="1">
    <source>
        <dbReference type="ARBA" id="ARBA00004141"/>
    </source>
</evidence>
<evidence type="ECO:0000256" key="4">
    <source>
        <dbReference type="ARBA" id="ARBA00023136"/>
    </source>
</evidence>
<feature type="transmembrane region" description="Helical" evidence="5">
    <location>
        <begin position="214"/>
        <end position="234"/>
    </location>
</feature>
<feature type="domain" description="NFD4 C-terminal" evidence="7">
    <location>
        <begin position="354"/>
        <end position="561"/>
    </location>
</feature>
<evidence type="ECO:0000313" key="9">
    <source>
        <dbReference type="Proteomes" id="UP001489004"/>
    </source>
</evidence>
<dbReference type="Pfam" id="PF06813">
    <property type="entry name" value="Nodulin-like"/>
    <property type="match status" value="1"/>
</dbReference>
<evidence type="ECO:0008006" key="10">
    <source>
        <dbReference type="Google" id="ProtNLM"/>
    </source>
</evidence>
<feature type="transmembrane region" description="Helical" evidence="5">
    <location>
        <begin position="246"/>
        <end position="266"/>
    </location>
</feature>
<dbReference type="AlphaFoldDB" id="A0AAW1Q104"/>
<keyword evidence="3 5" id="KW-1133">Transmembrane helix</keyword>
<sequence length="575" mass="61467">MYVSKWHTFTASTMLQLCAGLCYCFSIYSASLKTELQLSQTQLEGLGTALLSGGYLAWIPGLVYDSLSHRHKLGPRLVTGIGVLMQSAGYLAIWLTATHRITLQYWQLLLLSGIAANGVVWLDTAAIITNVRNFPDERGTVVGAMKSFLGISASVCTSIYLAAFQPHALRFLFFMALVPVTLGGASALFMNHVPYVEASEVVHEDRFCSTGRRFGTFYVIVAVLVVYQMVTALLSSRHALPAESNAWLALGSLALVAAVLVISLSIGRIGSVAAHIHATAAEEAYAIEDPLLAQQHALLWTACSSEADAVATAPSQHTALLAREASLADVDLTADEKEAVLASAMPELTFAESLACVNFWLLWAAIGVGVGCGFAFINNLGQMVESLGGSPDAQDVYLSLLSAMNCTGRGICGFVTERCLHRFGIPRTWFLVAATAALAGVMALTAFASLPLLFVSALAVGFLLGCFYCLMPVLTSELFGLSHFASNHSIMHLAPTVGALLISTGIAGAAYQRKAAEHHDPEGKCFGEDCFRSGFLVMAAIATAITCSSTLLYARTRAVYQLRFAELQRHQALVQ</sequence>
<feature type="transmembrane region" description="Helical" evidence="5">
    <location>
        <begin position="428"/>
        <end position="448"/>
    </location>
</feature>
<evidence type="ECO:0000259" key="7">
    <source>
        <dbReference type="Pfam" id="PF23262"/>
    </source>
</evidence>
<accession>A0AAW1Q104</accession>